<name>A0A8J2NJG6_9HEXA</name>
<protein>
    <recommendedName>
        <fullName evidence="2">Phosducin domain-containing protein</fullName>
    </recommendedName>
</protein>
<evidence type="ECO:0000259" key="2">
    <source>
        <dbReference type="Pfam" id="PF02114"/>
    </source>
</evidence>
<dbReference type="InterPro" id="IPR024253">
    <property type="entry name" value="Phosducin_thioredoxin-like_dom"/>
</dbReference>
<dbReference type="Pfam" id="PF02114">
    <property type="entry name" value="Phosducin"/>
    <property type="match status" value="1"/>
</dbReference>
<feature type="region of interest" description="Disordered" evidence="1">
    <location>
        <begin position="77"/>
        <end position="116"/>
    </location>
</feature>
<dbReference type="PANTHER" id="PTHR46052">
    <property type="entry name" value="PHOSDUCIN-LIKE PROTEIN"/>
    <property type="match status" value="1"/>
</dbReference>
<dbReference type="OrthoDB" id="70588at2759"/>
<organism evidence="3 4">
    <name type="scientific">Allacma fusca</name>
    <dbReference type="NCBI Taxonomy" id="39272"/>
    <lineage>
        <taxon>Eukaryota</taxon>
        <taxon>Metazoa</taxon>
        <taxon>Ecdysozoa</taxon>
        <taxon>Arthropoda</taxon>
        <taxon>Hexapoda</taxon>
        <taxon>Collembola</taxon>
        <taxon>Symphypleona</taxon>
        <taxon>Sminthuridae</taxon>
        <taxon>Allacma</taxon>
    </lineage>
</organism>
<feature type="domain" description="Phosducin" evidence="2">
    <location>
        <begin position="97"/>
        <end position="324"/>
    </location>
</feature>
<comment type="caution">
    <text evidence="3">The sequence shown here is derived from an EMBL/GenBank/DDBJ whole genome shotgun (WGS) entry which is preliminary data.</text>
</comment>
<dbReference type="PANTHER" id="PTHR46052:SF1">
    <property type="entry name" value="PHOSDUCIN-LIKE PROTEIN"/>
    <property type="match status" value="1"/>
</dbReference>
<sequence length="339" mass="37824">MVYLYMNTHSETAHNERVRWSGACLRSPDWKPLYTLCKDKCGSLLTTPQNTLLSDINWMGQLSIDVAGSKLLGEKSHNYCSSSEDEEEPVEQIPGGASSQAPTTEGGSSWQGYSQNTGPKGVLRDWELFKEHEKQARIAKEQELIDICTNNALTCRTEAEDERIKAIEKAAEDELDEDIMSDEILKNFIQQRLDSMLKSQAPVEFGYLEEIASGEEYLKVIDDANEKVTIVLHIHDAGSAECVKMNECLSTVASMYRNVKFCKMKASVAGVSKLFTKEGVPALLVYKGGILIGNFIRLKDDFGSEFYPGDVENFLIENGILQDQSNLSSLLKDKCSFKS</sequence>
<evidence type="ECO:0000313" key="4">
    <source>
        <dbReference type="Proteomes" id="UP000708208"/>
    </source>
</evidence>
<proteinExistence type="predicted"/>
<gene>
    <name evidence="3" type="ORF">AFUS01_LOCUS1593</name>
</gene>
<evidence type="ECO:0000256" key="1">
    <source>
        <dbReference type="SAM" id="MobiDB-lite"/>
    </source>
</evidence>
<dbReference type="InterPro" id="IPR051499">
    <property type="entry name" value="Phosducin-like_reg"/>
</dbReference>
<dbReference type="Proteomes" id="UP000708208">
    <property type="component" value="Unassembled WGS sequence"/>
</dbReference>
<dbReference type="InterPro" id="IPR001200">
    <property type="entry name" value="Phosducin"/>
</dbReference>
<evidence type="ECO:0000313" key="3">
    <source>
        <dbReference type="EMBL" id="CAG7664878.1"/>
    </source>
</evidence>
<dbReference type="EMBL" id="CAJVCH010008846">
    <property type="protein sequence ID" value="CAG7664878.1"/>
    <property type="molecule type" value="Genomic_DNA"/>
</dbReference>
<dbReference type="CDD" id="cd02987">
    <property type="entry name" value="Phd_like_Phd"/>
    <property type="match status" value="1"/>
</dbReference>
<keyword evidence="4" id="KW-1185">Reference proteome</keyword>
<reference evidence="3" key="1">
    <citation type="submission" date="2021-06" db="EMBL/GenBank/DDBJ databases">
        <authorList>
            <person name="Hodson N. C."/>
            <person name="Mongue J. A."/>
            <person name="Jaron S. K."/>
        </authorList>
    </citation>
    <scope>NUCLEOTIDE SEQUENCE</scope>
</reference>
<dbReference type="AlphaFoldDB" id="A0A8J2NJG6"/>
<feature type="compositionally biased region" description="Polar residues" evidence="1">
    <location>
        <begin position="97"/>
        <end position="116"/>
    </location>
</feature>
<accession>A0A8J2NJG6</accession>
<dbReference type="GO" id="GO:0008277">
    <property type="term" value="P:regulation of G protein-coupled receptor signaling pathway"/>
    <property type="evidence" value="ECO:0007669"/>
    <property type="project" value="InterPro"/>
</dbReference>